<dbReference type="InterPro" id="IPR016132">
    <property type="entry name" value="Phyto_chromo_attachment"/>
</dbReference>
<dbReference type="InterPro" id="IPR000700">
    <property type="entry name" value="PAS-assoc_C"/>
</dbReference>
<dbReference type="InterPro" id="IPR005467">
    <property type="entry name" value="His_kinase_dom"/>
</dbReference>
<dbReference type="CDD" id="cd16922">
    <property type="entry name" value="HATPase_EvgS-ArcB-TorS-like"/>
    <property type="match status" value="1"/>
</dbReference>
<keyword evidence="5" id="KW-0808">Transferase</keyword>
<dbReference type="Proteomes" id="UP001235849">
    <property type="component" value="Unassembled WGS sequence"/>
</dbReference>
<feature type="domain" description="PAC" evidence="12">
    <location>
        <begin position="528"/>
        <end position="580"/>
    </location>
</feature>
<feature type="domain" description="Histidine kinase" evidence="10">
    <location>
        <begin position="1316"/>
        <end position="1548"/>
    </location>
</feature>
<dbReference type="SUPFAM" id="SSF55874">
    <property type="entry name" value="ATPase domain of HSP90 chaperone/DNA topoisomerase II/histidine kinase"/>
    <property type="match status" value="1"/>
</dbReference>
<dbReference type="SUPFAM" id="SSF47384">
    <property type="entry name" value="Homodimeric domain of signal transducing histidine kinase"/>
    <property type="match status" value="1"/>
</dbReference>
<feature type="domain" description="Phytochrome chromophore attachment site" evidence="9">
    <location>
        <begin position="173"/>
        <end position="308"/>
    </location>
</feature>
<feature type="domain" description="PAS" evidence="11">
    <location>
        <begin position="1186"/>
        <end position="1257"/>
    </location>
</feature>
<keyword evidence="14" id="KW-1185">Reference proteome</keyword>
<feature type="domain" description="PAC" evidence="12">
    <location>
        <begin position="401"/>
        <end position="453"/>
    </location>
</feature>
<dbReference type="SMART" id="SM00065">
    <property type="entry name" value="GAF"/>
    <property type="match status" value="2"/>
</dbReference>
<dbReference type="Pfam" id="PF01590">
    <property type="entry name" value="GAF"/>
    <property type="match status" value="1"/>
</dbReference>
<dbReference type="Gene3D" id="3.30.450.20">
    <property type="entry name" value="PAS domain"/>
    <property type="match status" value="6"/>
</dbReference>
<dbReference type="InterPro" id="IPR029016">
    <property type="entry name" value="GAF-like_dom_sf"/>
</dbReference>
<evidence type="ECO:0000313" key="14">
    <source>
        <dbReference type="Proteomes" id="UP001235849"/>
    </source>
</evidence>
<evidence type="ECO:0000256" key="4">
    <source>
        <dbReference type="ARBA" id="ARBA00022553"/>
    </source>
</evidence>
<reference evidence="13 14" key="1">
    <citation type="submission" date="2023-01" db="EMBL/GenBank/DDBJ databases">
        <title>Novel diversity within Roseofilum (Cyanobacteria; Desertifilaceae) from marine benthic mats with descriptions of four novel species.</title>
        <authorList>
            <person name="Wang Y."/>
            <person name="Berthold D.E."/>
            <person name="Hu J."/>
            <person name="Lefler F.W."/>
            <person name="Laughinghouse H.D. IV."/>
        </authorList>
    </citation>
    <scope>NUCLEOTIDE SEQUENCE [LARGE SCALE GENOMIC DNA]</scope>
    <source>
        <strain evidence="13 14">BLCC-M114</strain>
    </source>
</reference>
<dbReference type="Pfam" id="PF08448">
    <property type="entry name" value="PAS_4"/>
    <property type="match status" value="2"/>
</dbReference>
<feature type="coiled-coil region" evidence="8">
    <location>
        <begin position="1169"/>
        <end position="1196"/>
    </location>
</feature>
<evidence type="ECO:0000259" key="12">
    <source>
        <dbReference type="PROSITE" id="PS50113"/>
    </source>
</evidence>
<evidence type="ECO:0000259" key="11">
    <source>
        <dbReference type="PROSITE" id="PS50112"/>
    </source>
</evidence>
<protein>
    <recommendedName>
        <fullName evidence="3">histidine kinase</fullName>
        <ecNumber evidence="3">2.7.13.3</ecNumber>
    </recommendedName>
</protein>
<feature type="domain" description="PAC" evidence="12">
    <location>
        <begin position="657"/>
        <end position="709"/>
    </location>
</feature>
<evidence type="ECO:0000256" key="7">
    <source>
        <dbReference type="ARBA" id="ARBA00023012"/>
    </source>
</evidence>
<dbReference type="Pfam" id="PF13185">
    <property type="entry name" value="GAF_2"/>
    <property type="match status" value="1"/>
</dbReference>
<feature type="domain" description="PAS" evidence="11">
    <location>
        <begin position="325"/>
        <end position="397"/>
    </location>
</feature>
<keyword evidence="4" id="KW-0597">Phosphoprotein</keyword>
<keyword evidence="6" id="KW-0418">Kinase</keyword>
<feature type="domain" description="PAS" evidence="11">
    <location>
        <begin position="454"/>
        <end position="524"/>
    </location>
</feature>
<organism evidence="13 14">
    <name type="scientific">Roseofilum capinflatum BLCC-M114</name>
    <dbReference type="NCBI Taxonomy" id="3022440"/>
    <lineage>
        <taxon>Bacteria</taxon>
        <taxon>Bacillati</taxon>
        <taxon>Cyanobacteriota</taxon>
        <taxon>Cyanophyceae</taxon>
        <taxon>Desertifilales</taxon>
        <taxon>Desertifilaceae</taxon>
        <taxon>Roseofilum</taxon>
        <taxon>Roseofilum capinflatum</taxon>
    </lineage>
</organism>
<dbReference type="Gene3D" id="3.30.450.40">
    <property type="match status" value="2"/>
</dbReference>
<evidence type="ECO:0000259" key="9">
    <source>
        <dbReference type="PROSITE" id="PS50046"/>
    </source>
</evidence>
<dbReference type="InterPro" id="IPR004358">
    <property type="entry name" value="Sig_transdc_His_kin-like_C"/>
</dbReference>
<gene>
    <name evidence="13" type="ORF">PMG25_17715</name>
</gene>
<comment type="caution">
    <text evidence="13">The sequence shown here is derived from an EMBL/GenBank/DDBJ whole genome shotgun (WGS) entry which is preliminary data.</text>
</comment>
<dbReference type="PROSITE" id="PS50112">
    <property type="entry name" value="PAS"/>
    <property type="match status" value="6"/>
</dbReference>
<accession>A0ABT7B9S7</accession>
<name>A0ABT7B9S7_9CYAN</name>
<comment type="similarity">
    <text evidence="2">In the N-terminal section; belongs to the phytochrome family.</text>
</comment>
<dbReference type="InterPro" id="IPR000014">
    <property type="entry name" value="PAS"/>
</dbReference>
<dbReference type="Gene3D" id="3.30.565.10">
    <property type="entry name" value="Histidine kinase-like ATPase, C-terminal domain"/>
    <property type="match status" value="1"/>
</dbReference>
<dbReference type="PROSITE" id="PS50046">
    <property type="entry name" value="PHYTOCHROME_2"/>
    <property type="match status" value="1"/>
</dbReference>
<dbReference type="InterPro" id="IPR036097">
    <property type="entry name" value="HisK_dim/P_sf"/>
</dbReference>
<dbReference type="CDD" id="cd00130">
    <property type="entry name" value="PAS"/>
    <property type="match status" value="6"/>
</dbReference>
<feature type="domain" description="PAS" evidence="11">
    <location>
        <begin position="714"/>
        <end position="759"/>
    </location>
</feature>
<dbReference type="Gene3D" id="1.10.287.130">
    <property type="match status" value="1"/>
</dbReference>
<keyword evidence="8" id="KW-0175">Coiled coil</keyword>
<dbReference type="Pfam" id="PF13426">
    <property type="entry name" value="PAS_9"/>
    <property type="match status" value="1"/>
</dbReference>
<dbReference type="SMART" id="SM00388">
    <property type="entry name" value="HisKA"/>
    <property type="match status" value="1"/>
</dbReference>
<dbReference type="PROSITE" id="PS50109">
    <property type="entry name" value="HIS_KIN"/>
    <property type="match status" value="1"/>
</dbReference>
<dbReference type="EMBL" id="JAQOSO010000092">
    <property type="protein sequence ID" value="MDJ1175929.1"/>
    <property type="molecule type" value="Genomic_DNA"/>
</dbReference>
<feature type="domain" description="PAS" evidence="11">
    <location>
        <begin position="1022"/>
        <end position="1089"/>
    </location>
</feature>
<dbReference type="InterPro" id="IPR003018">
    <property type="entry name" value="GAF"/>
</dbReference>
<evidence type="ECO:0000256" key="8">
    <source>
        <dbReference type="SAM" id="Coils"/>
    </source>
</evidence>
<evidence type="ECO:0000259" key="10">
    <source>
        <dbReference type="PROSITE" id="PS50109"/>
    </source>
</evidence>
<dbReference type="InterPro" id="IPR036890">
    <property type="entry name" value="HATPase_C_sf"/>
</dbReference>
<proteinExistence type="inferred from homology"/>
<feature type="domain" description="PAS" evidence="11">
    <location>
        <begin position="581"/>
        <end position="653"/>
    </location>
</feature>
<sequence length="1552" mass="178722">MMRSDMVFQNDRCSSLEEENCDPASQASTLLGNPHWGDRASQQFSTELATHTDIHRALSLMEHLMLIIDLDRHQIKVIPTDIQADWVQLTIQEFSTDGFWDLMMEAIATQTPQSIQYQLTHANQRTRSFQAQIYPYAENTVLWVATPHISLSPPESIPSLLAEITLKIRQSLDLDKILRVTTTEICSLLQTDRALILQLQKDGSALVIEESVIPGWIPLLGHKIYDPCFQAYESYYLQGRVGQLNRIEDLNTDSCYREFLTYFQVQSNLVIPLISQEELWGFLIVHQCSHSRQWKSWEIDFLQQLGNQVGIAIAQSAILKQMRLVAQKLAFHFENSPLAVIEWNQEFRIRQWSPQAEHILGWSFAEVEGKHWSQFPFIFEPDLEEFKESVFSLIDGTQDRQICSYRNLNQAGNLIYCEWYHSVLRDQEGNVLSILSLVQDVSDRHQAETALRQSEAHFRITFEQSPIGMSLNNLDGTIVQLNQAYLNLLGYRFEELKDLPTRYFIHPDDLHIDRDLYQQLVNHNIDHYTIEKRLIDKRKQIVYTLFKVALIYDRDGHPLHIISQVIDISDRKQVEESLQQSEERWQLAIQGNHDGIWDWNVQTNEVFFSPRWKEMLGYSHEELSNTIEEWTKRVHPDDLPWAMRAIRKHFNQETPFYINEHRLRCKDGSYKWILDRGQALWDDGGNVLRMVGSHTDISDRKQAEAALRESEARYSSLTNDVLDKSAVGIFILDAEFKVVWVNQTLEKFFGVKREEIIGRDKRSLIRDRIQYLFADPQQFHDTVLATYDHNTYTEHFECHILPAQTRQDRWLEHLSQPIQSGLYAGGRIEHYTDISDRILHEAELHRLNRALHTLSHCNQAIVRSTSEIDLLHNICDILVNLGGYRLAWIGYVEQDPQKSITPIAKAGYENGYLERLHLTWADTELGRGPTGIAARRGQPCAFQDILTHPNYAPWRRQAEQRGYRSSIALPLKTDQGVFAVLNLYSSQPDAFDDSEIRLLSELSADITYGVMALRTHHAHAESEEKFRQLAENIEDVFWMTTANQDQMLYVSPAYEKIWGRTQESLYQQPKSFIESIHPSDRPRVTTVLQSSNTFDLEYRIRQPDGDLRWIWDRGFPIVDANGDVYRRAGIAKDITTRKQTEELLRRTNEHLEIRVAQRTAELASANLRLREELEQRQRTESHLEEAERRWRTLLENVRLLVVGLDRQGTIEYVNPFFVELTGYPASEILGKNWFDTLIPAHACPKVRRTLQGLLTPEGNPHYHHTVLTQSGEEKMIAWNSTQLHDAQGEAIGTMSIGEDITERYAIERMKDEFISVVSHELRTPLTSIHGGLNLLSSGLVDPSSSRGKHVINIAADSAERLVRLVNDILELERLESGKIRLQKQAIAVNDLLLLAVEQMQVMATRAGVTLVVSEQTSGVEFYADVDRMLQVLTNLLSNAIKFSDPGSQVSLTVTQDFLSIHGPYCPCPDSPHLTFTIEDWGRGIPKDKLESIFERFHQVDASDSRRKGGTGLGLAICRSIVEQHGGRIWVESQLNQGSQFSFSLPIHIQGEG</sequence>
<dbReference type="InterPro" id="IPR052162">
    <property type="entry name" value="Sensor_kinase/Photoreceptor"/>
</dbReference>
<comment type="catalytic activity">
    <reaction evidence="1">
        <text>ATP + protein L-histidine = ADP + protein N-phospho-L-histidine.</text>
        <dbReference type="EC" id="2.7.13.3"/>
    </reaction>
</comment>
<dbReference type="SUPFAM" id="SSF55785">
    <property type="entry name" value="PYP-like sensor domain (PAS domain)"/>
    <property type="match status" value="6"/>
</dbReference>
<evidence type="ECO:0000256" key="5">
    <source>
        <dbReference type="ARBA" id="ARBA00022679"/>
    </source>
</evidence>
<dbReference type="InterPro" id="IPR003594">
    <property type="entry name" value="HATPase_dom"/>
</dbReference>
<evidence type="ECO:0000256" key="3">
    <source>
        <dbReference type="ARBA" id="ARBA00012438"/>
    </source>
</evidence>
<dbReference type="PANTHER" id="PTHR43304:SF1">
    <property type="entry name" value="PAC DOMAIN-CONTAINING PROTEIN"/>
    <property type="match status" value="1"/>
</dbReference>
<dbReference type="Pfam" id="PF08447">
    <property type="entry name" value="PAS_3"/>
    <property type="match status" value="3"/>
</dbReference>
<dbReference type="InterPro" id="IPR001610">
    <property type="entry name" value="PAC"/>
</dbReference>
<dbReference type="InterPro" id="IPR013655">
    <property type="entry name" value="PAS_fold_3"/>
</dbReference>
<dbReference type="SMART" id="SM00086">
    <property type="entry name" value="PAC"/>
    <property type="match status" value="5"/>
</dbReference>
<dbReference type="Pfam" id="PF00512">
    <property type="entry name" value="HisKA"/>
    <property type="match status" value="1"/>
</dbReference>
<evidence type="ECO:0000256" key="1">
    <source>
        <dbReference type="ARBA" id="ARBA00000085"/>
    </source>
</evidence>
<dbReference type="SMART" id="SM00091">
    <property type="entry name" value="PAS"/>
    <property type="match status" value="6"/>
</dbReference>
<dbReference type="InterPro" id="IPR035965">
    <property type="entry name" value="PAS-like_dom_sf"/>
</dbReference>
<feature type="domain" description="PAC" evidence="12">
    <location>
        <begin position="1260"/>
        <end position="1312"/>
    </location>
</feature>
<dbReference type="CDD" id="cd00082">
    <property type="entry name" value="HisKA"/>
    <property type="match status" value="1"/>
</dbReference>
<evidence type="ECO:0000313" key="13">
    <source>
        <dbReference type="EMBL" id="MDJ1175929.1"/>
    </source>
</evidence>
<dbReference type="PROSITE" id="PS50113">
    <property type="entry name" value="PAC"/>
    <property type="match status" value="5"/>
</dbReference>
<dbReference type="EC" id="2.7.13.3" evidence="3"/>
<dbReference type="Pfam" id="PF02518">
    <property type="entry name" value="HATPase_c"/>
    <property type="match status" value="1"/>
</dbReference>
<dbReference type="SUPFAM" id="SSF55781">
    <property type="entry name" value="GAF domain-like"/>
    <property type="match status" value="2"/>
</dbReference>
<dbReference type="PRINTS" id="PR00344">
    <property type="entry name" value="BCTRLSENSOR"/>
</dbReference>
<evidence type="ECO:0000256" key="2">
    <source>
        <dbReference type="ARBA" id="ARBA00006402"/>
    </source>
</evidence>
<dbReference type="NCBIfam" id="TIGR00229">
    <property type="entry name" value="sensory_box"/>
    <property type="match status" value="6"/>
</dbReference>
<feature type="domain" description="PAC" evidence="12">
    <location>
        <begin position="1094"/>
        <end position="1146"/>
    </location>
</feature>
<dbReference type="RefSeq" id="WP_283768215.1">
    <property type="nucleotide sequence ID" value="NZ_JAQOSO010000092.1"/>
</dbReference>
<dbReference type="SMART" id="SM00387">
    <property type="entry name" value="HATPase_c"/>
    <property type="match status" value="1"/>
</dbReference>
<evidence type="ECO:0000256" key="6">
    <source>
        <dbReference type="ARBA" id="ARBA00022777"/>
    </source>
</evidence>
<dbReference type="PANTHER" id="PTHR43304">
    <property type="entry name" value="PHYTOCHROME-LIKE PROTEIN CPH1"/>
    <property type="match status" value="1"/>
</dbReference>
<keyword evidence="7" id="KW-0902">Two-component regulatory system</keyword>
<dbReference type="InterPro" id="IPR003661">
    <property type="entry name" value="HisK_dim/P_dom"/>
</dbReference>
<dbReference type="InterPro" id="IPR013656">
    <property type="entry name" value="PAS_4"/>
</dbReference>